<feature type="repeat" description="WD" evidence="8">
    <location>
        <begin position="218"/>
        <end position="259"/>
    </location>
</feature>
<dbReference type="SUPFAM" id="SSF50978">
    <property type="entry name" value="WD40 repeat-like"/>
    <property type="match status" value="1"/>
</dbReference>
<evidence type="ECO:0000313" key="9">
    <source>
        <dbReference type="EnsemblMetazoa" id="GBRI022930-PA"/>
    </source>
</evidence>
<dbReference type="SMART" id="SM00320">
    <property type="entry name" value="WD40"/>
    <property type="match status" value="4"/>
</dbReference>
<dbReference type="Proteomes" id="UP000091820">
    <property type="component" value="Unassembled WGS sequence"/>
</dbReference>
<keyword evidence="4" id="KW-0677">Repeat</keyword>
<dbReference type="EnsemblMetazoa" id="GBRI022930-RA">
    <property type="protein sequence ID" value="GBRI022930-PA"/>
    <property type="gene ID" value="GBRI022930"/>
</dbReference>
<keyword evidence="3 8" id="KW-0853">WD repeat</keyword>
<dbReference type="PROSITE" id="PS50294">
    <property type="entry name" value="WD_REPEATS_REGION"/>
    <property type="match status" value="1"/>
</dbReference>
<dbReference type="GO" id="GO:0005930">
    <property type="term" value="C:axoneme"/>
    <property type="evidence" value="ECO:0007669"/>
    <property type="project" value="UniProtKB-SubCell"/>
</dbReference>
<evidence type="ECO:0000256" key="2">
    <source>
        <dbReference type="ARBA" id="ARBA00022490"/>
    </source>
</evidence>
<reference evidence="10" key="1">
    <citation type="submission" date="2014-03" db="EMBL/GenBank/DDBJ databases">
        <authorList>
            <person name="Aksoy S."/>
            <person name="Warren W."/>
            <person name="Wilson R.K."/>
        </authorList>
    </citation>
    <scope>NUCLEOTIDE SEQUENCE [LARGE SCALE GENOMIC DNA]</scope>
    <source>
        <strain evidence="10">IAEA</strain>
    </source>
</reference>
<dbReference type="STRING" id="37001.A0A1A9WKG0"/>
<reference evidence="9" key="2">
    <citation type="submission" date="2020-05" db="UniProtKB">
        <authorList>
            <consortium name="EnsemblMetazoa"/>
        </authorList>
    </citation>
    <scope>IDENTIFICATION</scope>
    <source>
        <strain evidence="9">IAEA</strain>
    </source>
</reference>
<accession>A0A1A9WKG0</accession>
<evidence type="ECO:0000313" key="10">
    <source>
        <dbReference type="Proteomes" id="UP000091820"/>
    </source>
</evidence>
<evidence type="ECO:0000256" key="3">
    <source>
        <dbReference type="ARBA" id="ARBA00022574"/>
    </source>
</evidence>
<dbReference type="InterPro" id="IPR036322">
    <property type="entry name" value="WD40_repeat_dom_sf"/>
</dbReference>
<evidence type="ECO:0000256" key="5">
    <source>
        <dbReference type="ARBA" id="ARBA00023054"/>
    </source>
</evidence>
<name>A0A1A9WKG0_9MUSC</name>
<dbReference type="PANTHER" id="PTHR14885:SF3">
    <property type="entry name" value="CILIA- AND FLAGELLA-ASSOCIATED PROTEIN 44"/>
    <property type="match status" value="1"/>
</dbReference>
<dbReference type="InterPro" id="IPR015943">
    <property type="entry name" value="WD40/YVTN_repeat-like_dom_sf"/>
</dbReference>
<dbReference type="PROSITE" id="PS50082">
    <property type="entry name" value="WD_REPEATS_2"/>
    <property type="match status" value="1"/>
</dbReference>
<keyword evidence="5" id="KW-0175">Coiled coil</keyword>
<evidence type="ECO:0000256" key="1">
    <source>
        <dbReference type="ARBA" id="ARBA00004430"/>
    </source>
</evidence>
<proteinExistence type="predicted"/>
<dbReference type="GO" id="GO:0003341">
    <property type="term" value="P:cilium movement"/>
    <property type="evidence" value="ECO:0007669"/>
    <property type="project" value="UniProtKB-ARBA"/>
</dbReference>
<comment type="subcellular location">
    <subcellularLocation>
        <location evidence="1">Cytoplasm</location>
        <location evidence="1">Cytoskeleton</location>
        <location evidence="1">Cilium axoneme</location>
    </subcellularLocation>
</comment>
<dbReference type="Gene3D" id="2.130.10.10">
    <property type="entry name" value="YVTN repeat-like/Quinoprotein amine dehydrogenase"/>
    <property type="match status" value="1"/>
</dbReference>
<evidence type="ECO:0000256" key="7">
    <source>
        <dbReference type="ARBA" id="ARBA00023273"/>
    </source>
</evidence>
<dbReference type="AlphaFoldDB" id="A0A1A9WKG0"/>
<keyword evidence="2" id="KW-0963">Cytoplasm</keyword>
<protein>
    <submittedName>
        <fullName evidence="9">WD_REPEATS_REGION domain-containing protein</fullName>
    </submittedName>
</protein>
<dbReference type="VEuPathDB" id="VectorBase:GBRI022930"/>
<evidence type="ECO:0000256" key="6">
    <source>
        <dbReference type="ARBA" id="ARBA00023212"/>
    </source>
</evidence>
<dbReference type="PANTHER" id="PTHR14885">
    <property type="entry name" value="CILIA- AND FLAGELLA-ASSOCIATED PROTEIN 43-RELATED"/>
    <property type="match status" value="1"/>
</dbReference>
<organism evidence="9 10">
    <name type="scientific">Glossina brevipalpis</name>
    <dbReference type="NCBI Taxonomy" id="37001"/>
    <lineage>
        <taxon>Eukaryota</taxon>
        <taxon>Metazoa</taxon>
        <taxon>Ecdysozoa</taxon>
        <taxon>Arthropoda</taxon>
        <taxon>Hexapoda</taxon>
        <taxon>Insecta</taxon>
        <taxon>Pterygota</taxon>
        <taxon>Neoptera</taxon>
        <taxon>Endopterygota</taxon>
        <taxon>Diptera</taxon>
        <taxon>Brachycera</taxon>
        <taxon>Muscomorpha</taxon>
        <taxon>Hippoboscoidea</taxon>
        <taxon>Glossinidae</taxon>
        <taxon>Glossina</taxon>
    </lineage>
</organism>
<keyword evidence="7" id="KW-0966">Cell projection</keyword>
<dbReference type="InterPro" id="IPR001680">
    <property type="entry name" value="WD40_rpt"/>
</dbReference>
<keyword evidence="10" id="KW-1185">Reference proteome</keyword>
<evidence type="ECO:0000256" key="8">
    <source>
        <dbReference type="PROSITE-ProRule" id="PRU00221"/>
    </source>
</evidence>
<keyword evidence="6" id="KW-0206">Cytoskeleton</keyword>
<dbReference type="Pfam" id="PF00400">
    <property type="entry name" value="WD40"/>
    <property type="match status" value="1"/>
</dbReference>
<sequence length="702" mass="81301">MLLWEAGLIKFEITRKGRKPCHTKPIVRITMEGSEVTTVGMDGYVRVWFWETIDTADPPDEDRFVEIEPIYEFYVGECEIRAVQKIKLFDNEDFGYYVMDGLGGIWYCELNPKEILNPYYKLYSCHGGKIMAAQVSSMLPLLVTLGEDGKISVYNFESKSLLLQKEFDKVGTDLIWFSGRISMSGMDLIASFEDGVIRQIYLDIRAKGKPTIHMTRAIKAHTAAVTKMTVNPRNSLLVTGGADRTIFVYNLSERHEKLDYIHLHPMGFVQFDAIPNCFNWKDDKSTILIGCKTGEVYEYRLPMRISDEQTFLSYNITDKKEIKSTTFTSVKSVIRRDLKRAAIKKRKDKKRKRKLNKIEKLKKANPGLQIDMEQALADSEPDEEEEPFYIPTVPNPILWLRYTNRNTIWVSMAGYDAGYIYELQPGAKEPIRSTIIKDGDDCEIHSFLELGDFLIFGLVNGKLRINEINPNDFTDLRNYRLINMHDPLNGTIPCILSSYDSKNLISVGFDGNIFICSWLGPEVRQIQRRSTAFVMPSTFLPVEDIDDPNYPSLEQEKIYAEQKRQQDAAAAHERKILAEIARLQDKFNKLMIENMNLNEDLRIPHKYMLLDDRITKQIKDELQFELDDVREDLAYDLEVAEVGKTKLYDHFIKNLDHIPIKINSLGSDAHIYTFRIERLDENFEAIKKYVEEILQLEALKRR</sequence>
<evidence type="ECO:0000256" key="4">
    <source>
        <dbReference type="ARBA" id="ARBA00022737"/>
    </source>
</evidence>